<keyword evidence="1" id="KW-0812">Transmembrane</keyword>
<comment type="caution">
    <text evidence="2">The sequence shown here is derived from an EMBL/GenBank/DDBJ whole genome shotgun (WGS) entry which is preliminary data.</text>
</comment>
<gene>
    <name evidence="2" type="ORF">EPD83_016620</name>
</gene>
<keyword evidence="3" id="KW-1185">Reference proteome</keyword>
<sequence>MNTTPGHLTSTAPRRRISTFNLLYLTVLTVGGLWCLVVGVWTMGVVLVGMAVVLGIVIGRSRRGAGTDTGRVDAVQPYDERERAASTWAFAVVGQAALIGLTAVFVGLVATDTGPGLLPVALGLVALAVVWGVANRVAVRRS</sequence>
<feature type="transmembrane region" description="Helical" evidence="1">
    <location>
        <begin position="88"/>
        <end position="110"/>
    </location>
</feature>
<dbReference type="EMBL" id="SAYU02000070">
    <property type="protein sequence ID" value="NHA69669.1"/>
    <property type="molecule type" value="Genomic_DNA"/>
</dbReference>
<organism evidence="2 3">
    <name type="scientific">Phycicoccus flavus</name>
    <dbReference type="NCBI Taxonomy" id="2502783"/>
    <lineage>
        <taxon>Bacteria</taxon>
        <taxon>Bacillati</taxon>
        <taxon>Actinomycetota</taxon>
        <taxon>Actinomycetes</taxon>
        <taxon>Micrococcales</taxon>
        <taxon>Intrasporangiaceae</taxon>
        <taxon>Phycicoccus</taxon>
    </lineage>
</organism>
<evidence type="ECO:0000313" key="2">
    <source>
        <dbReference type="EMBL" id="NHA69669.1"/>
    </source>
</evidence>
<dbReference type="Proteomes" id="UP000287866">
    <property type="component" value="Unassembled WGS sequence"/>
</dbReference>
<keyword evidence="1" id="KW-1133">Transmembrane helix</keyword>
<protein>
    <submittedName>
        <fullName evidence="2">Uncharacterized protein</fullName>
    </submittedName>
</protein>
<dbReference type="AlphaFoldDB" id="A0A8T6R5B1"/>
<evidence type="ECO:0000256" key="1">
    <source>
        <dbReference type="SAM" id="Phobius"/>
    </source>
</evidence>
<name>A0A8T6R5B1_9MICO</name>
<feature type="transmembrane region" description="Helical" evidence="1">
    <location>
        <begin position="116"/>
        <end position="134"/>
    </location>
</feature>
<dbReference type="RefSeq" id="WP_165566884.1">
    <property type="nucleotide sequence ID" value="NZ_SAYU02000070.1"/>
</dbReference>
<feature type="transmembrane region" description="Helical" evidence="1">
    <location>
        <begin position="23"/>
        <end position="56"/>
    </location>
</feature>
<proteinExistence type="predicted"/>
<evidence type="ECO:0000313" key="3">
    <source>
        <dbReference type="Proteomes" id="UP000287866"/>
    </source>
</evidence>
<reference evidence="2" key="1">
    <citation type="submission" date="2020-03" db="EMBL/GenBank/DDBJ databases">
        <title>Phycicoccus flavus sp. nov., a novel endophytic actinobacterium isolated from branch of Kandelia candel.</title>
        <authorList>
            <person name="Tuo L."/>
        </authorList>
    </citation>
    <scope>NUCLEOTIDE SEQUENCE</scope>
    <source>
        <strain evidence="2">CMS6Z-2</strain>
    </source>
</reference>
<accession>A0A8T6R5B1</accession>
<keyword evidence="1" id="KW-0472">Membrane</keyword>